<protein>
    <submittedName>
        <fullName evidence="3">Uncharacterized protein</fullName>
    </submittedName>
</protein>
<keyword evidence="1" id="KW-0175">Coiled coil</keyword>
<feature type="region of interest" description="Disordered" evidence="2">
    <location>
        <begin position="211"/>
        <end position="238"/>
    </location>
</feature>
<accession>A0A6A6DIX7</accession>
<gene>
    <name evidence="3" type="ORF">K469DRAFT_303625</name>
</gene>
<feature type="region of interest" description="Disordered" evidence="2">
    <location>
        <begin position="1"/>
        <end position="54"/>
    </location>
</feature>
<name>A0A6A6DIX7_9PEZI</name>
<proteinExistence type="predicted"/>
<feature type="region of interest" description="Disordered" evidence="2">
    <location>
        <begin position="549"/>
        <end position="572"/>
    </location>
</feature>
<evidence type="ECO:0000256" key="1">
    <source>
        <dbReference type="SAM" id="Coils"/>
    </source>
</evidence>
<evidence type="ECO:0000313" key="4">
    <source>
        <dbReference type="Proteomes" id="UP000800200"/>
    </source>
</evidence>
<dbReference type="AlphaFoldDB" id="A0A6A6DIX7"/>
<dbReference type="OrthoDB" id="3801250at2759"/>
<feature type="coiled-coil region" evidence="1">
    <location>
        <begin position="118"/>
        <end position="145"/>
    </location>
</feature>
<dbReference type="Proteomes" id="UP000800200">
    <property type="component" value="Unassembled WGS sequence"/>
</dbReference>
<reference evidence="3" key="1">
    <citation type="journal article" date="2020" name="Stud. Mycol.">
        <title>101 Dothideomycetes genomes: a test case for predicting lifestyles and emergence of pathogens.</title>
        <authorList>
            <person name="Haridas S."/>
            <person name="Albert R."/>
            <person name="Binder M."/>
            <person name="Bloem J."/>
            <person name="Labutti K."/>
            <person name="Salamov A."/>
            <person name="Andreopoulos B."/>
            <person name="Baker S."/>
            <person name="Barry K."/>
            <person name="Bills G."/>
            <person name="Bluhm B."/>
            <person name="Cannon C."/>
            <person name="Castanera R."/>
            <person name="Culley D."/>
            <person name="Daum C."/>
            <person name="Ezra D."/>
            <person name="Gonzalez J."/>
            <person name="Henrissat B."/>
            <person name="Kuo A."/>
            <person name="Liang C."/>
            <person name="Lipzen A."/>
            <person name="Lutzoni F."/>
            <person name="Magnuson J."/>
            <person name="Mondo S."/>
            <person name="Nolan M."/>
            <person name="Ohm R."/>
            <person name="Pangilinan J."/>
            <person name="Park H.-J."/>
            <person name="Ramirez L."/>
            <person name="Alfaro M."/>
            <person name="Sun H."/>
            <person name="Tritt A."/>
            <person name="Yoshinaga Y."/>
            <person name="Zwiers L.-H."/>
            <person name="Turgeon B."/>
            <person name="Goodwin S."/>
            <person name="Spatafora J."/>
            <person name="Crous P."/>
            <person name="Grigoriev I."/>
        </authorList>
    </citation>
    <scope>NUCLEOTIDE SEQUENCE</scope>
    <source>
        <strain evidence="3">CBS 207.26</strain>
    </source>
</reference>
<evidence type="ECO:0000313" key="3">
    <source>
        <dbReference type="EMBL" id="KAF2179457.1"/>
    </source>
</evidence>
<feature type="compositionally biased region" description="Basic and acidic residues" evidence="2">
    <location>
        <begin position="35"/>
        <end position="46"/>
    </location>
</feature>
<keyword evidence="4" id="KW-1185">Reference proteome</keyword>
<feature type="region of interest" description="Disordered" evidence="2">
    <location>
        <begin position="585"/>
        <end position="629"/>
    </location>
</feature>
<dbReference type="EMBL" id="ML994667">
    <property type="protein sequence ID" value="KAF2179457.1"/>
    <property type="molecule type" value="Genomic_DNA"/>
</dbReference>
<sequence>MSTSTPTLLPQLMPPESHTSPHITVPPGQVASKDASMDQSDRRKEEQEELENAQEDLRDLRDVALGARYDLQVRRARLKEIRQKTGNAEGIFITQLRRIFQDRGMEFPPDVENAYNDVVQMRDTLGVAEEEYHEAEERYNTLEWRYTQKETSFFDRLAGDYISDASSYHPPEAADRLSEMADLTRYADGPEEGYDKSFTLWNEERALRSGEFSPTPVQSVQPKSKDTEDVRSTNISVPGPEQLCKVSRAFSAEYPFPTKHNSGKSVPPSVPYRESALSTLRSTWAETRKRIDTWILGTVSCSRLQQAHLRSFLPQEKLGDLDESSWWHLVLEYWNAGGTDTPPKVEERDVSLHETADILSLSYVSIFSQKPSIDTLEMRPVSPEAPVNTEYLTILPQTNGIPTIVEPESQTFSRLNHPEGFSIECVREAVDTEVAHPNVPLLATQQNAQSRIRDDDGLEANADAKESTGTLSTHDNHGYSFLEWRNGHSKEDISQNITVDSFTVITDSGSHGVCCKPEHTSIRSHSPFSWSNRPRSEPDRNFKILPGTRFHQKMGPTSQSPGPPESHLDSKSNILHCEPNLYPPGIRLQKPLSPPRTRSPSPICAGSARRPQSWHPTHHARSCSDHVVV</sequence>
<organism evidence="3 4">
    <name type="scientific">Zopfia rhizophila CBS 207.26</name>
    <dbReference type="NCBI Taxonomy" id="1314779"/>
    <lineage>
        <taxon>Eukaryota</taxon>
        <taxon>Fungi</taxon>
        <taxon>Dikarya</taxon>
        <taxon>Ascomycota</taxon>
        <taxon>Pezizomycotina</taxon>
        <taxon>Dothideomycetes</taxon>
        <taxon>Dothideomycetes incertae sedis</taxon>
        <taxon>Zopfiaceae</taxon>
        <taxon>Zopfia</taxon>
    </lineage>
</organism>
<evidence type="ECO:0000256" key="2">
    <source>
        <dbReference type="SAM" id="MobiDB-lite"/>
    </source>
</evidence>